<comment type="function">
    <text evidence="13">Plays a central role in 2-thiolation of mcm(5)S(2)U at tRNA wobble positions of cytosolic tRNA(Lys), tRNA(Glu) and tRNA(Gln). Also essential during biosynthesis of the molybdenum cofactor. Acts by mediating the C-terminal thiocarboxylation of sulfur carriers urm1 and mocs2a. Its N-terminus first activates urm1 and mocs2a as acyl-adenylates (-COAMP), then the persulfide sulfur on the catalytic cysteine is transferred to urm1 and mocs2a to form thiocarboxylation (-COSH) of their C-terminus. The reaction probably involves hydrogen sulfide that is generated from the persulfide intermediate and that acts as a nucleophile towards urm1 and mocs2a. Subsequently, a transient disulfide bond is formed. Does not use thiosulfate as sulfur donor; nfs1 probably acting as a sulfur donor for thiocarboxylation reactions.</text>
</comment>
<keyword evidence="3 14" id="KW-0808">Transferase</keyword>
<keyword evidence="12 14" id="KW-0511">Multifunctional enzyme</keyword>
<evidence type="ECO:0000256" key="1">
    <source>
        <dbReference type="ARBA" id="ARBA00004514"/>
    </source>
</evidence>
<keyword evidence="6 14" id="KW-0479">Metal-binding</keyword>
<keyword evidence="2 14" id="KW-0963">Cytoplasm</keyword>
<comment type="similarity">
    <text evidence="14">In the N-terminal section; belongs to the HesA/MoeB/ThiF family. UBA4 subfamily.</text>
</comment>
<evidence type="ECO:0000256" key="11">
    <source>
        <dbReference type="ARBA" id="ARBA00023150"/>
    </source>
</evidence>
<accession>A0AAD5RQE4</accession>
<feature type="binding site" evidence="14">
    <location>
        <begin position="190"/>
        <end position="191"/>
    </location>
    <ligand>
        <name>ATP</name>
        <dbReference type="ChEBI" id="CHEBI:30616"/>
    </ligand>
</feature>
<evidence type="ECO:0000313" key="18">
    <source>
        <dbReference type="Proteomes" id="UP001201980"/>
    </source>
</evidence>
<keyword evidence="9 14" id="KW-0862">Zinc</keyword>
<dbReference type="PANTHER" id="PTHR10953">
    <property type="entry name" value="UBIQUITIN-ACTIVATING ENZYME E1"/>
    <property type="match status" value="1"/>
</dbReference>
<evidence type="ECO:0000256" key="3">
    <source>
        <dbReference type="ARBA" id="ARBA00022679"/>
    </source>
</evidence>
<dbReference type="GO" id="GO:0061604">
    <property type="term" value="F:molybdopterin-synthase sulfurtransferase activity"/>
    <property type="evidence" value="ECO:0007669"/>
    <property type="project" value="UniProtKB-EC"/>
</dbReference>
<keyword evidence="5" id="KW-0548">Nucleotidyltransferase</keyword>
<feature type="binding site" evidence="14">
    <location>
        <position position="239"/>
    </location>
    <ligand>
        <name>Zn(2+)</name>
        <dbReference type="ChEBI" id="CHEBI:29105"/>
    </ligand>
</feature>
<keyword evidence="11 14" id="KW-0501">Molybdenum cofactor biosynthesis</keyword>
<feature type="region of interest" description="Disordered" evidence="15">
    <location>
        <begin position="378"/>
        <end position="408"/>
    </location>
</feature>
<proteinExistence type="inferred from homology"/>
<feature type="binding site" evidence="14">
    <location>
        <position position="337"/>
    </location>
    <ligand>
        <name>Zn(2+)</name>
        <dbReference type="ChEBI" id="CHEBI:29105"/>
    </ligand>
</feature>
<comment type="catalytic activity">
    <reaction evidence="14">
        <text>[molybdopterin-synthase sulfur-carrier protein]-C-terminal Gly-Gly-AMP + S-sulfanyl-L-cysteinyl-[cysteine desulfurase] + AH2 = [molybdopterin-synthase sulfur-carrier protein]-C-terminal-Gly-aminoethanethioate + L-cysteinyl-[cysteine desulfurase] + A + AMP + 2 H(+)</text>
        <dbReference type="Rhea" id="RHEA:48612"/>
        <dbReference type="Rhea" id="RHEA-COMP:12157"/>
        <dbReference type="Rhea" id="RHEA-COMP:12158"/>
        <dbReference type="Rhea" id="RHEA-COMP:12159"/>
        <dbReference type="Rhea" id="RHEA-COMP:19907"/>
        <dbReference type="ChEBI" id="CHEBI:13193"/>
        <dbReference type="ChEBI" id="CHEBI:15378"/>
        <dbReference type="ChEBI" id="CHEBI:17499"/>
        <dbReference type="ChEBI" id="CHEBI:29950"/>
        <dbReference type="ChEBI" id="CHEBI:61963"/>
        <dbReference type="ChEBI" id="CHEBI:90618"/>
        <dbReference type="ChEBI" id="CHEBI:232372"/>
        <dbReference type="ChEBI" id="CHEBI:456215"/>
        <dbReference type="EC" id="2.8.1.11"/>
    </reaction>
</comment>
<sequence length="560" mass="59650">MESASVEQAAGLRAKIRDAEENLRKLKEELATLMPEGTNAGAGDEDTPTASMGDDVEDGWKWPLSAEEYERYGRQLIIPSVGVEGQLRLKKASVLFVGAGGLGCPAAAYIAGAGIGTIGMVDGDVVEASNLHRQIAHTTLRVGMSKVESAIAYLKGLNPRLTYRPYLTHLTPQNAEEIISQYDIVLDCTDHPTSRYLVSDTCVLLSKPLVSAAAFRTDGQLIVLNAPALSRGDASGGPCYRCVFPKPPPPSSVVSCGEGGILGPVVGTMGVLQALEAIRLVASGILDHSGKTSSPEYPTEEDKKTLQPSLLIFSTTSKGPSFRSVRMRGRRADCFACSSSSKLTLQSLKEGGVDYVRFCGVNAPVQVLKPEERISPAQYAARHPSPAPSGSAAAPAAAQPPTPSPPLLDHVLLDVREREHFGIANIPGAVNIPLSTLLRESTAAAAPAVENEMKQSQRDTTTTQQHIRSHPQPQPRTTTATTTATATTTTTMAMTPDWLPANLPLHAPIYVVCRVGNDSQLAAKRLKDMGLDRGGERFVGDIKGGMKAWKEEVDDTLPFT</sequence>
<comment type="subcellular location">
    <subcellularLocation>
        <location evidence="1">Cytoplasm</location>
        <location evidence="1">Cytosol</location>
    </subcellularLocation>
</comment>
<keyword evidence="10 14" id="KW-0067">ATP-binding</keyword>
<dbReference type="PANTHER" id="PTHR10953:SF102">
    <property type="entry name" value="ADENYLYLTRANSFERASE AND SULFURTRANSFERASE MOCS3"/>
    <property type="match status" value="1"/>
</dbReference>
<keyword evidence="18" id="KW-1185">Reference proteome</keyword>
<dbReference type="GO" id="GO:0032447">
    <property type="term" value="P:protein urmylation"/>
    <property type="evidence" value="ECO:0007669"/>
    <property type="project" value="TreeGrafter"/>
</dbReference>
<comment type="caution">
    <text evidence="17">The sequence shown here is derived from an EMBL/GenBank/DDBJ whole genome shotgun (WGS) entry which is preliminary data.</text>
</comment>
<dbReference type="EMBL" id="JAKWBI020000171">
    <property type="protein sequence ID" value="KAJ2900503.1"/>
    <property type="molecule type" value="Genomic_DNA"/>
</dbReference>
<keyword evidence="8" id="KW-0833">Ubl conjugation pathway</keyword>
<dbReference type="AlphaFoldDB" id="A0AAD5RQE4"/>
<comment type="function">
    <text evidence="14">Plays a central role in 2-thiolation of mcm(5)S(2)U at tRNA wobble positions of cytosolic tRNA(Lys), tRNA(Glu) and tRNA(Gln). Also essential during biosynthesis of the molybdenum cofactor. Acts by mediating the C-terminal thiocarboxylation of sulfur carriers urm1 and MOCS2A. Its N-terminus first activates urm1 and MOCS2A as acyl-adenylates (-COAMP), then the persulfide sulfur on the catalytic cysteine is transferred to urm1 and MOCS2A to form thiocarboxylation (-COSH) of their C-terminus. The reaction probably involves hydrogen sulfide that is generated from the persulfide intermediate and that acts as nucleophile towards urm1 and MOCS2A. Subsequently, a transient disulfide bond is formed. Does not use thiosulfate as sulfur donor; nfs1 probably acting as a sulfur donor for thiocarboxylation reactions.</text>
</comment>
<evidence type="ECO:0000256" key="6">
    <source>
        <dbReference type="ARBA" id="ARBA00022723"/>
    </source>
</evidence>
<dbReference type="GO" id="GO:0004792">
    <property type="term" value="F:thiosulfate-cyanide sulfurtransferase activity"/>
    <property type="evidence" value="ECO:0007669"/>
    <property type="project" value="TreeGrafter"/>
</dbReference>
<feature type="binding site" evidence="14">
    <location>
        <position position="242"/>
    </location>
    <ligand>
        <name>Zn(2+)</name>
        <dbReference type="ChEBI" id="CHEBI:29105"/>
    </ligand>
</feature>
<organism evidence="17 18">
    <name type="scientific">Zalerion maritima</name>
    <dbReference type="NCBI Taxonomy" id="339359"/>
    <lineage>
        <taxon>Eukaryota</taxon>
        <taxon>Fungi</taxon>
        <taxon>Dikarya</taxon>
        <taxon>Ascomycota</taxon>
        <taxon>Pezizomycotina</taxon>
        <taxon>Sordariomycetes</taxon>
        <taxon>Lulworthiomycetidae</taxon>
        <taxon>Lulworthiales</taxon>
        <taxon>Lulworthiaceae</taxon>
        <taxon>Zalerion</taxon>
    </lineage>
</organism>
<evidence type="ECO:0000256" key="7">
    <source>
        <dbReference type="ARBA" id="ARBA00022741"/>
    </source>
</evidence>
<evidence type="ECO:0000259" key="16">
    <source>
        <dbReference type="PROSITE" id="PS50206"/>
    </source>
</evidence>
<evidence type="ECO:0000256" key="9">
    <source>
        <dbReference type="ARBA" id="ARBA00022833"/>
    </source>
</evidence>
<feature type="binding site" evidence="14">
    <location>
        <position position="122"/>
    </location>
    <ligand>
        <name>ATP</name>
        <dbReference type="ChEBI" id="CHEBI:30616"/>
    </ligand>
</feature>
<feature type="domain" description="Rhodanese" evidence="16">
    <location>
        <begin position="409"/>
        <end position="558"/>
    </location>
</feature>
<gene>
    <name evidence="14" type="primary">uba4</name>
    <name evidence="14" type="synonym">cnxF</name>
    <name evidence="17" type="ORF">MKZ38_002408</name>
</gene>
<dbReference type="Gene3D" id="3.40.250.10">
    <property type="entry name" value="Rhodanese-like domain"/>
    <property type="match status" value="1"/>
</dbReference>
<dbReference type="GO" id="GO:0002143">
    <property type="term" value="P:tRNA wobble position uridine thiolation"/>
    <property type="evidence" value="ECO:0007669"/>
    <property type="project" value="InterPro"/>
</dbReference>
<feature type="region of interest" description="Disordered" evidence="15">
    <location>
        <begin position="34"/>
        <end position="56"/>
    </location>
</feature>
<protein>
    <recommendedName>
        <fullName evidence="14">Adenylyltransferase and sulfurtransferase uba4</fullName>
    </recommendedName>
    <alternativeName>
        <fullName evidence="14">Common component for nitrate reductase and xanthine dehydrogenase protein F</fullName>
    </alternativeName>
    <alternativeName>
        <fullName evidence="14">Ubiquitin-like protein activator 4</fullName>
    </alternativeName>
    <domain>
        <recommendedName>
            <fullName evidence="14">Molybdopterin-synthase adenylyltransferase</fullName>
            <ecNumber evidence="14">2.7.7.80</ecNumber>
        </recommendedName>
        <alternativeName>
            <fullName evidence="14">Adenylyltransferase uba4</fullName>
        </alternativeName>
        <alternativeName>
            <fullName evidence="14">Sulfur carrier protein MOCS2A adenylyltransferase</fullName>
        </alternativeName>
    </domain>
    <domain>
        <recommendedName>
            <fullName evidence="14">Molybdopterin-synthase sulfurtransferase</fullName>
            <ecNumber evidence="14">2.8.1.11</ecNumber>
        </recommendedName>
        <alternativeName>
            <fullName evidence="14">Sulfurtransferase uba4</fullName>
        </alternativeName>
        <alternativeName>
            <fullName evidence="14">Sulfur carrier protein MOCS2A sulfurtransferase</fullName>
        </alternativeName>
    </domain>
</protein>
<dbReference type="GO" id="GO:0061605">
    <property type="term" value="F:molybdopterin-synthase adenylyltransferase activity"/>
    <property type="evidence" value="ECO:0007669"/>
    <property type="project" value="UniProtKB-EC"/>
</dbReference>
<dbReference type="InterPro" id="IPR036873">
    <property type="entry name" value="Rhodanese-like_dom_sf"/>
</dbReference>
<feature type="active site" description="Cysteine persulfide intermediate; for sulfurtransferase activity" evidence="14">
    <location>
        <position position="513"/>
    </location>
</feature>
<evidence type="ECO:0000256" key="8">
    <source>
        <dbReference type="ARBA" id="ARBA00022786"/>
    </source>
</evidence>
<dbReference type="InterPro" id="IPR035985">
    <property type="entry name" value="Ubiquitin-activating_enz"/>
</dbReference>
<dbReference type="Proteomes" id="UP001201980">
    <property type="component" value="Unassembled WGS sequence"/>
</dbReference>
<evidence type="ECO:0000256" key="14">
    <source>
        <dbReference type="HAMAP-Rule" id="MF_03049"/>
    </source>
</evidence>
<feature type="binding site" evidence="14">
    <location>
        <begin position="129"/>
        <end position="133"/>
    </location>
    <ligand>
        <name>ATP</name>
        <dbReference type="ChEBI" id="CHEBI:30616"/>
    </ligand>
</feature>
<dbReference type="CDD" id="cd00757">
    <property type="entry name" value="ThiF_MoeB_HesA_family"/>
    <property type="match status" value="1"/>
</dbReference>
<evidence type="ECO:0000256" key="13">
    <source>
        <dbReference type="ARBA" id="ARBA00043893"/>
    </source>
</evidence>
<dbReference type="Pfam" id="PF00899">
    <property type="entry name" value="ThiF"/>
    <property type="match status" value="1"/>
</dbReference>
<dbReference type="Pfam" id="PF00581">
    <property type="entry name" value="Rhodanese"/>
    <property type="match status" value="1"/>
</dbReference>
<dbReference type="FunFam" id="3.40.50.720:FF:000033">
    <property type="entry name" value="Adenylyltransferase and sulfurtransferase MOCS3"/>
    <property type="match status" value="1"/>
</dbReference>
<dbReference type="InterPro" id="IPR045886">
    <property type="entry name" value="ThiF/MoeB/HesA"/>
</dbReference>
<keyword evidence="4 14" id="KW-0819">tRNA processing</keyword>
<evidence type="ECO:0000256" key="12">
    <source>
        <dbReference type="ARBA" id="ARBA00023268"/>
    </source>
</evidence>
<evidence type="ECO:0000256" key="5">
    <source>
        <dbReference type="ARBA" id="ARBA00022695"/>
    </source>
</evidence>
<evidence type="ECO:0000256" key="2">
    <source>
        <dbReference type="ARBA" id="ARBA00022490"/>
    </source>
</evidence>
<dbReference type="EC" id="2.8.1.11" evidence="14"/>
<dbReference type="GO" id="GO:0042292">
    <property type="term" value="F:URM1 activating enzyme activity"/>
    <property type="evidence" value="ECO:0007669"/>
    <property type="project" value="TreeGrafter"/>
</dbReference>
<feature type="region of interest" description="Disordered" evidence="15">
    <location>
        <begin position="445"/>
        <end position="483"/>
    </location>
</feature>
<dbReference type="GO" id="GO:0006777">
    <property type="term" value="P:Mo-molybdopterin cofactor biosynthetic process"/>
    <property type="evidence" value="ECO:0007669"/>
    <property type="project" value="UniProtKB-UniRule"/>
</dbReference>
<keyword evidence="7 14" id="KW-0547">Nucleotide-binding</keyword>
<dbReference type="SUPFAM" id="SSF69572">
    <property type="entry name" value="Activating enzymes of the ubiquitin-like proteins"/>
    <property type="match status" value="1"/>
</dbReference>
<feature type="binding site" evidence="14">
    <location>
        <position position="101"/>
    </location>
    <ligand>
        <name>ATP</name>
        <dbReference type="ChEBI" id="CHEBI:30616"/>
    </ligand>
</feature>
<dbReference type="InterPro" id="IPR001763">
    <property type="entry name" value="Rhodanese-like_dom"/>
</dbReference>
<dbReference type="GO" id="GO:0005829">
    <property type="term" value="C:cytosol"/>
    <property type="evidence" value="ECO:0007669"/>
    <property type="project" value="UniProtKB-SubCell"/>
</dbReference>
<evidence type="ECO:0000256" key="4">
    <source>
        <dbReference type="ARBA" id="ARBA00022694"/>
    </source>
</evidence>
<feature type="binding site" evidence="14">
    <location>
        <position position="334"/>
    </location>
    <ligand>
        <name>Zn(2+)</name>
        <dbReference type="ChEBI" id="CHEBI:29105"/>
    </ligand>
</feature>
<evidence type="ECO:0000313" key="17">
    <source>
        <dbReference type="EMBL" id="KAJ2900503.1"/>
    </source>
</evidence>
<dbReference type="SMART" id="SM00450">
    <property type="entry name" value="RHOD"/>
    <property type="match status" value="1"/>
</dbReference>
<dbReference type="Gene3D" id="3.40.50.720">
    <property type="entry name" value="NAD(P)-binding Rossmann-like Domain"/>
    <property type="match status" value="1"/>
</dbReference>
<evidence type="ECO:0000256" key="10">
    <source>
        <dbReference type="ARBA" id="ARBA00022840"/>
    </source>
</evidence>
<name>A0AAD5RQE4_9PEZI</name>
<comment type="pathway">
    <text evidence="14">Cofactor biosynthesis; molybdopterin biosynthesis.</text>
</comment>
<comment type="cofactor">
    <cofactor evidence="14">
        <name>Zn(2+)</name>
        <dbReference type="ChEBI" id="CHEBI:29105"/>
    </cofactor>
    <text evidence="14">Binds 1 zinc ion per subunit.</text>
</comment>
<reference evidence="17" key="1">
    <citation type="submission" date="2022-07" db="EMBL/GenBank/DDBJ databases">
        <title>Draft genome sequence of Zalerion maritima ATCC 34329, a (micro)plastics degrading marine fungus.</title>
        <authorList>
            <person name="Paco A."/>
            <person name="Goncalves M.F.M."/>
            <person name="Rocha-Santos T.A.P."/>
            <person name="Alves A."/>
        </authorList>
    </citation>
    <scope>NUCLEOTIDE SEQUENCE</scope>
    <source>
        <strain evidence="17">ATCC 34329</strain>
    </source>
</reference>
<evidence type="ECO:0000256" key="15">
    <source>
        <dbReference type="SAM" id="MobiDB-lite"/>
    </source>
</evidence>
<feature type="active site" description="Glycyl thioester intermediate; for adenylyltransferase activity" evidence="14">
    <location>
        <position position="256"/>
    </location>
</feature>
<dbReference type="GO" id="GO:0046872">
    <property type="term" value="F:metal ion binding"/>
    <property type="evidence" value="ECO:0007669"/>
    <property type="project" value="UniProtKB-KW"/>
</dbReference>
<dbReference type="GO" id="GO:0005524">
    <property type="term" value="F:ATP binding"/>
    <property type="evidence" value="ECO:0007669"/>
    <property type="project" value="UniProtKB-KW"/>
</dbReference>
<dbReference type="HAMAP" id="MF_03049">
    <property type="entry name" value="MOCS3_Uba4"/>
    <property type="match status" value="1"/>
</dbReference>
<dbReference type="InterPro" id="IPR000594">
    <property type="entry name" value="ThiF_NAD_FAD-bd"/>
</dbReference>
<dbReference type="PROSITE" id="PS50206">
    <property type="entry name" value="RHODANESE_3"/>
    <property type="match status" value="1"/>
</dbReference>
<dbReference type="InterPro" id="IPR028885">
    <property type="entry name" value="MOCS3/Uba4"/>
</dbReference>
<dbReference type="EC" id="2.7.7.80" evidence="14"/>
<comment type="catalytic activity">
    <reaction evidence="14">
        <text>[molybdopterin-synthase sulfur-carrier protein]-C-terminal Gly-Gly + ATP + H(+) = [molybdopterin-synthase sulfur-carrier protein]-C-terminal Gly-Gly-AMP + diphosphate</text>
        <dbReference type="Rhea" id="RHEA:43616"/>
        <dbReference type="Rhea" id="RHEA-COMP:12159"/>
        <dbReference type="Rhea" id="RHEA-COMP:12202"/>
        <dbReference type="ChEBI" id="CHEBI:15378"/>
        <dbReference type="ChEBI" id="CHEBI:30616"/>
        <dbReference type="ChEBI" id="CHEBI:33019"/>
        <dbReference type="ChEBI" id="CHEBI:90618"/>
        <dbReference type="ChEBI" id="CHEBI:90778"/>
        <dbReference type="EC" id="2.7.7.80"/>
    </reaction>
</comment>
<feature type="compositionally biased region" description="Low complexity" evidence="15">
    <location>
        <begin position="380"/>
        <end position="397"/>
    </location>
</feature>
<feature type="binding site" evidence="14">
    <location>
        <position position="146"/>
    </location>
    <ligand>
        <name>ATP</name>
        <dbReference type="ChEBI" id="CHEBI:30616"/>
    </ligand>
</feature>
<comment type="pathway">
    <text evidence="14">tRNA modification; 5-methoxycarbonylmethyl-2-thiouridine-tRNA biosynthesis.</text>
</comment>
<dbReference type="SUPFAM" id="SSF52821">
    <property type="entry name" value="Rhodanese/Cell cycle control phosphatase"/>
    <property type="match status" value="1"/>
</dbReference>